<dbReference type="Proteomes" id="UP001497522">
    <property type="component" value="Chromosome 13"/>
</dbReference>
<dbReference type="InterPro" id="IPR046960">
    <property type="entry name" value="PPR_At4g14850-like_plant"/>
</dbReference>
<gene>
    <name evidence="1" type="ORF">CSSPJE1EN2_LOCUS5412</name>
</gene>
<evidence type="ECO:0000313" key="1">
    <source>
        <dbReference type="EMBL" id="CAK9862417.1"/>
    </source>
</evidence>
<sequence>MQSSSVKPDMMTFIGHFKRHVPTSAVGLVDEGLQYFLSMWRVHSISLSDEHFGYIFDLLGHTEHMDETKDFVNKLPQSPSSATCGVELYAFRLHRNVKLANMEHKFVLS</sequence>
<evidence type="ECO:0000313" key="2">
    <source>
        <dbReference type="Proteomes" id="UP001497522"/>
    </source>
</evidence>
<name>A0ABP1AIN5_9BRYO</name>
<protein>
    <submittedName>
        <fullName evidence="1">Uncharacterized protein</fullName>
    </submittedName>
</protein>
<reference evidence="1" key="1">
    <citation type="submission" date="2024-03" db="EMBL/GenBank/DDBJ databases">
        <authorList>
            <consortium name="ELIXIR-Norway"/>
            <consortium name="Elixir Norway"/>
        </authorList>
    </citation>
    <scope>NUCLEOTIDE SEQUENCE</scope>
</reference>
<keyword evidence="2" id="KW-1185">Reference proteome</keyword>
<organism evidence="1 2">
    <name type="scientific">Sphagnum jensenii</name>
    <dbReference type="NCBI Taxonomy" id="128206"/>
    <lineage>
        <taxon>Eukaryota</taxon>
        <taxon>Viridiplantae</taxon>
        <taxon>Streptophyta</taxon>
        <taxon>Embryophyta</taxon>
        <taxon>Bryophyta</taxon>
        <taxon>Sphagnophytina</taxon>
        <taxon>Sphagnopsida</taxon>
        <taxon>Sphagnales</taxon>
        <taxon>Sphagnaceae</taxon>
        <taxon>Sphagnum</taxon>
    </lineage>
</organism>
<accession>A0ABP1AIN5</accession>
<proteinExistence type="predicted"/>
<dbReference type="PANTHER" id="PTHR47926">
    <property type="entry name" value="PENTATRICOPEPTIDE REPEAT-CONTAINING PROTEIN"/>
    <property type="match status" value="1"/>
</dbReference>
<dbReference type="EMBL" id="OZ023714">
    <property type="protein sequence ID" value="CAK9862417.1"/>
    <property type="molecule type" value="Genomic_DNA"/>
</dbReference>